<evidence type="ECO:0000313" key="3">
    <source>
        <dbReference type="Proteomes" id="UP001440984"/>
    </source>
</evidence>
<reference evidence="2 3" key="1">
    <citation type="submission" date="2024-05" db="EMBL/GenBank/DDBJ databases">
        <authorList>
            <person name="Zhao H."/>
            <person name="Xu Y."/>
            <person name="Lin S."/>
            <person name="Spain J.C."/>
            <person name="Zhou N.-Y."/>
        </authorList>
    </citation>
    <scope>NUCLEOTIDE SEQUENCE [LARGE SCALE GENOMIC DNA]</scope>
    <source>
        <strain evidence="2 3">NEAU-NG30</strain>
    </source>
</reference>
<organism evidence="2 3">
    <name type="scientific">Amycolatopsis melonis</name>
    <dbReference type="NCBI Taxonomy" id="3156488"/>
    <lineage>
        <taxon>Bacteria</taxon>
        <taxon>Bacillati</taxon>
        <taxon>Actinomycetota</taxon>
        <taxon>Actinomycetes</taxon>
        <taxon>Pseudonocardiales</taxon>
        <taxon>Pseudonocardiaceae</taxon>
        <taxon>Amycolatopsis</taxon>
    </lineage>
</organism>
<keyword evidence="2" id="KW-0808">Transferase</keyword>
<keyword evidence="2" id="KW-0489">Methyltransferase</keyword>
<dbReference type="InterPro" id="IPR029063">
    <property type="entry name" value="SAM-dependent_MTases_sf"/>
</dbReference>
<evidence type="ECO:0000259" key="1">
    <source>
        <dbReference type="Pfam" id="PF08241"/>
    </source>
</evidence>
<keyword evidence="3" id="KW-1185">Reference proteome</keyword>
<sequence>MLTIDFDRLGVDAASTVLDIGCGTGRHTREAHRRGATAIALDLDEVALKGIDRCSVAIRADGTRLPLPDASVTHVILSEVLEHVPDDRTMLAEAVRVLAPGGRLALSVPRWYPERICWALSSAYHQVDGGHIRIYRRRRLENLVTGTGLELDGHHYAHGLHTPYWWLKCLAGVDRETRLVRRYHDLLVHEILTGPWPTPTAAGVLDRLAGKSLVLYARKPVR</sequence>
<dbReference type="CDD" id="cd02440">
    <property type="entry name" value="AdoMet_MTases"/>
    <property type="match status" value="1"/>
</dbReference>
<name>A0ABV0LSB2_9PSEU</name>
<gene>
    <name evidence="2" type="ORF">ABJI51_39510</name>
</gene>
<accession>A0ABV0LSB2</accession>
<dbReference type="GO" id="GO:0032259">
    <property type="term" value="P:methylation"/>
    <property type="evidence" value="ECO:0007669"/>
    <property type="project" value="UniProtKB-KW"/>
</dbReference>
<dbReference type="Proteomes" id="UP001440984">
    <property type="component" value="Unassembled WGS sequence"/>
</dbReference>
<dbReference type="Pfam" id="PF08241">
    <property type="entry name" value="Methyltransf_11"/>
    <property type="match status" value="1"/>
</dbReference>
<dbReference type="PANTHER" id="PTHR43591">
    <property type="entry name" value="METHYLTRANSFERASE"/>
    <property type="match status" value="1"/>
</dbReference>
<dbReference type="InterPro" id="IPR013216">
    <property type="entry name" value="Methyltransf_11"/>
</dbReference>
<proteinExistence type="predicted"/>
<dbReference type="SUPFAM" id="SSF53335">
    <property type="entry name" value="S-adenosyl-L-methionine-dependent methyltransferases"/>
    <property type="match status" value="1"/>
</dbReference>
<protein>
    <submittedName>
        <fullName evidence="2">Class I SAM-dependent methyltransferase</fullName>
    </submittedName>
</protein>
<dbReference type="EMBL" id="JBDZYD010000018">
    <property type="protein sequence ID" value="MEQ0565201.1"/>
    <property type="molecule type" value="Genomic_DNA"/>
</dbReference>
<dbReference type="GO" id="GO:0008168">
    <property type="term" value="F:methyltransferase activity"/>
    <property type="evidence" value="ECO:0007669"/>
    <property type="project" value="UniProtKB-KW"/>
</dbReference>
<feature type="domain" description="Methyltransferase type 11" evidence="1">
    <location>
        <begin position="18"/>
        <end position="105"/>
    </location>
</feature>
<dbReference type="RefSeq" id="WP_348956282.1">
    <property type="nucleotide sequence ID" value="NZ_JBDZYD010000018.1"/>
</dbReference>
<dbReference type="Gene3D" id="3.40.50.150">
    <property type="entry name" value="Vaccinia Virus protein VP39"/>
    <property type="match status" value="1"/>
</dbReference>
<evidence type="ECO:0000313" key="2">
    <source>
        <dbReference type="EMBL" id="MEQ0565201.1"/>
    </source>
</evidence>
<dbReference type="PANTHER" id="PTHR43591:SF24">
    <property type="entry name" value="2-METHOXY-6-POLYPRENYL-1,4-BENZOQUINOL METHYLASE, MITOCHONDRIAL"/>
    <property type="match status" value="1"/>
</dbReference>
<comment type="caution">
    <text evidence="2">The sequence shown here is derived from an EMBL/GenBank/DDBJ whole genome shotgun (WGS) entry which is preliminary data.</text>
</comment>